<reference evidence="3" key="1">
    <citation type="submission" date="2021-07" db="EMBL/GenBank/DDBJ databases">
        <authorList>
            <person name="Durling M."/>
        </authorList>
    </citation>
    <scope>NUCLEOTIDE SEQUENCE</scope>
</reference>
<dbReference type="Proteomes" id="UP000696280">
    <property type="component" value="Unassembled WGS sequence"/>
</dbReference>
<feature type="domain" description="2EXR" evidence="2">
    <location>
        <begin position="124"/>
        <end position="192"/>
    </location>
</feature>
<dbReference type="Pfam" id="PF20150">
    <property type="entry name" value="2EXR"/>
    <property type="match status" value="1"/>
</dbReference>
<name>A0A9N9PYD7_9HELO</name>
<evidence type="ECO:0000313" key="3">
    <source>
        <dbReference type="EMBL" id="CAG8958582.1"/>
    </source>
</evidence>
<feature type="compositionally biased region" description="Pro residues" evidence="1">
    <location>
        <begin position="54"/>
        <end position="76"/>
    </location>
</feature>
<proteinExistence type="predicted"/>
<evidence type="ECO:0000256" key="1">
    <source>
        <dbReference type="SAM" id="MobiDB-lite"/>
    </source>
</evidence>
<feature type="region of interest" description="Disordered" evidence="1">
    <location>
        <begin position="50"/>
        <end position="76"/>
    </location>
</feature>
<gene>
    <name evidence="3" type="ORF">HYFRA_00009899</name>
</gene>
<organism evidence="3 4">
    <name type="scientific">Hymenoscyphus fraxineus</name>
    <dbReference type="NCBI Taxonomy" id="746836"/>
    <lineage>
        <taxon>Eukaryota</taxon>
        <taxon>Fungi</taxon>
        <taxon>Dikarya</taxon>
        <taxon>Ascomycota</taxon>
        <taxon>Pezizomycotina</taxon>
        <taxon>Leotiomycetes</taxon>
        <taxon>Helotiales</taxon>
        <taxon>Helotiaceae</taxon>
        <taxon>Hymenoscyphus</taxon>
    </lineage>
</organism>
<protein>
    <recommendedName>
        <fullName evidence="2">2EXR domain-containing protein</fullName>
    </recommendedName>
</protein>
<keyword evidence="4" id="KW-1185">Reference proteome</keyword>
<dbReference type="PANTHER" id="PTHR35910:SF1">
    <property type="entry name" value="2EXR DOMAIN-CONTAINING PROTEIN"/>
    <property type="match status" value="1"/>
</dbReference>
<evidence type="ECO:0000259" key="2">
    <source>
        <dbReference type="Pfam" id="PF20150"/>
    </source>
</evidence>
<sequence>MIIKVPIRQNTDTSMSTNCQCSRCTLQRQLGTTNANANTIGLGTVNPYYTSTLAPPPPPPPPGIPPPVPQPPPAPTPLGPGFAYYTPNLFPHAQIKWTPTQASRFISKKHKGSSESPKFKHISFPKFDKLPPELRVRIWILSAPDSRVIELRTWKASHTHSPLKISAGPHSVPSILHTTRESRLEGLRIYHLEEIGISLWKDYDSSELYIPWRYHPENPYADPDYKVRPQPTICDGPFEPEKVTPYAPQRIYLSYNRDTIYLGPEFSQAHLRGFLSSLSPFLELPGLQYLALDRKLWLRERDGTWEGLRNALYSLRNRPVKEVYIVPDDDRGALEDRWYYGKHALVFREPLVSYEFIPAGHTEPAKGVTENLNEWFCRLWVGLPREGGVGGQFGENEGAGGGFNEGESRNMSKLAPKVEIKSVRRGGRQMSDYKDGLWEVQRNLGDMRKWKTWVPGVDV</sequence>
<dbReference type="OrthoDB" id="3513892at2759"/>
<accession>A0A9N9PYD7</accession>
<comment type="caution">
    <text evidence="3">The sequence shown here is derived from an EMBL/GenBank/DDBJ whole genome shotgun (WGS) entry which is preliminary data.</text>
</comment>
<dbReference type="PANTHER" id="PTHR35910">
    <property type="entry name" value="2EXR DOMAIN-CONTAINING PROTEIN"/>
    <property type="match status" value="1"/>
</dbReference>
<dbReference type="AlphaFoldDB" id="A0A9N9PYD7"/>
<dbReference type="EMBL" id="CAJVRL010000083">
    <property type="protein sequence ID" value="CAG8958582.1"/>
    <property type="molecule type" value="Genomic_DNA"/>
</dbReference>
<dbReference type="InterPro" id="IPR045518">
    <property type="entry name" value="2EXR"/>
</dbReference>
<evidence type="ECO:0000313" key="4">
    <source>
        <dbReference type="Proteomes" id="UP000696280"/>
    </source>
</evidence>